<feature type="domain" description="HTH lysR-type" evidence="5">
    <location>
        <begin position="1"/>
        <end position="58"/>
    </location>
</feature>
<evidence type="ECO:0000313" key="7">
    <source>
        <dbReference type="Proteomes" id="UP000052268"/>
    </source>
</evidence>
<keyword evidence="7" id="KW-1185">Reference proteome</keyword>
<dbReference type="PANTHER" id="PTHR30346">
    <property type="entry name" value="TRANSCRIPTIONAL DUAL REGULATOR HCAR-RELATED"/>
    <property type="match status" value="1"/>
</dbReference>
<dbReference type="SUPFAM" id="SSF53850">
    <property type="entry name" value="Periplasmic binding protein-like II"/>
    <property type="match status" value="1"/>
</dbReference>
<dbReference type="Pfam" id="PF00126">
    <property type="entry name" value="HTH_1"/>
    <property type="match status" value="1"/>
</dbReference>
<dbReference type="Gene3D" id="1.10.10.10">
    <property type="entry name" value="Winged helix-like DNA-binding domain superfamily/Winged helix DNA-binding domain"/>
    <property type="match status" value="1"/>
</dbReference>
<dbReference type="PROSITE" id="PS50931">
    <property type="entry name" value="HTH_LYSR"/>
    <property type="match status" value="1"/>
</dbReference>
<dbReference type="Pfam" id="PF03466">
    <property type="entry name" value="LysR_substrate"/>
    <property type="match status" value="1"/>
</dbReference>
<keyword evidence="3" id="KW-0238">DNA-binding</keyword>
<dbReference type="GO" id="GO:0003677">
    <property type="term" value="F:DNA binding"/>
    <property type="evidence" value="ECO:0007669"/>
    <property type="project" value="UniProtKB-KW"/>
</dbReference>
<keyword evidence="4" id="KW-0804">Transcription</keyword>
<dbReference type="FunFam" id="1.10.10.10:FF:000001">
    <property type="entry name" value="LysR family transcriptional regulator"/>
    <property type="match status" value="1"/>
</dbReference>
<dbReference type="PRINTS" id="PR00039">
    <property type="entry name" value="HTHLYSR"/>
</dbReference>
<dbReference type="InterPro" id="IPR036388">
    <property type="entry name" value="WH-like_DNA-bd_sf"/>
</dbReference>
<name>A0A0J7XI11_9SPHN</name>
<dbReference type="PATRIC" id="fig|1114963.3.peg.4276"/>
<dbReference type="GO" id="GO:0003700">
    <property type="term" value="F:DNA-binding transcription factor activity"/>
    <property type="evidence" value="ECO:0007669"/>
    <property type="project" value="InterPro"/>
</dbReference>
<comment type="similarity">
    <text evidence="1">Belongs to the LysR transcriptional regulatory family.</text>
</comment>
<accession>A0A0J7XI11</accession>
<organism evidence="6 7">
    <name type="scientific">Novosphingobium barchaimii LL02</name>
    <dbReference type="NCBI Taxonomy" id="1114963"/>
    <lineage>
        <taxon>Bacteria</taxon>
        <taxon>Pseudomonadati</taxon>
        <taxon>Pseudomonadota</taxon>
        <taxon>Alphaproteobacteria</taxon>
        <taxon>Sphingomonadales</taxon>
        <taxon>Sphingomonadaceae</taxon>
        <taxon>Novosphingobium</taxon>
    </lineage>
</organism>
<dbReference type="EMBL" id="JACU01000011">
    <property type="protein sequence ID" value="KMS51661.1"/>
    <property type="molecule type" value="Genomic_DNA"/>
</dbReference>
<evidence type="ECO:0000256" key="4">
    <source>
        <dbReference type="ARBA" id="ARBA00023163"/>
    </source>
</evidence>
<evidence type="ECO:0000259" key="5">
    <source>
        <dbReference type="PROSITE" id="PS50931"/>
    </source>
</evidence>
<reference evidence="6 7" key="1">
    <citation type="journal article" date="2015" name="G3 (Bethesda)">
        <title>Insights into Ongoing Evolution of the Hexachlorocyclohexane Catabolic Pathway from Comparative Genomics of Ten Sphingomonadaceae Strains.</title>
        <authorList>
            <person name="Pearce S.L."/>
            <person name="Oakeshott J.G."/>
            <person name="Pandey G."/>
        </authorList>
    </citation>
    <scope>NUCLEOTIDE SEQUENCE [LARGE SCALE GENOMIC DNA]</scope>
    <source>
        <strain evidence="6 7">LL02</strain>
    </source>
</reference>
<evidence type="ECO:0000313" key="6">
    <source>
        <dbReference type="EMBL" id="KMS51661.1"/>
    </source>
</evidence>
<evidence type="ECO:0000256" key="3">
    <source>
        <dbReference type="ARBA" id="ARBA00023125"/>
    </source>
</evidence>
<dbReference type="InterPro" id="IPR000847">
    <property type="entry name" value="LysR_HTH_N"/>
</dbReference>
<gene>
    <name evidence="6" type="ORF">V474_03255</name>
</gene>
<protein>
    <recommendedName>
        <fullName evidence="5">HTH lysR-type domain-containing protein</fullName>
    </recommendedName>
</protein>
<dbReference type="InterPro" id="IPR036390">
    <property type="entry name" value="WH_DNA-bd_sf"/>
</dbReference>
<evidence type="ECO:0000256" key="2">
    <source>
        <dbReference type="ARBA" id="ARBA00023015"/>
    </source>
</evidence>
<dbReference type="CDD" id="cd08414">
    <property type="entry name" value="PBP2_LTTR_aromatics_like"/>
    <property type="match status" value="1"/>
</dbReference>
<dbReference type="InterPro" id="IPR005119">
    <property type="entry name" value="LysR_subst-bd"/>
</dbReference>
<keyword evidence="2" id="KW-0805">Transcription regulation</keyword>
<dbReference type="GO" id="GO:0032993">
    <property type="term" value="C:protein-DNA complex"/>
    <property type="evidence" value="ECO:0007669"/>
    <property type="project" value="TreeGrafter"/>
</dbReference>
<proteinExistence type="inferred from homology"/>
<dbReference type="SUPFAM" id="SSF46785">
    <property type="entry name" value="Winged helix' DNA-binding domain"/>
    <property type="match status" value="1"/>
</dbReference>
<dbReference type="PANTHER" id="PTHR30346:SF0">
    <property type="entry name" value="HCA OPERON TRANSCRIPTIONAL ACTIVATOR HCAR"/>
    <property type="match status" value="1"/>
</dbReference>
<dbReference type="Gene3D" id="3.40.190.10">
    <property type="entry name" value="Periplasmic binding protein-like II"/>
    <property type="match status" value="2"/>
</dbReference>
<comment type="caution">
    <text evidence="6">The sequence shown here is derived from an EMBL/GenBank/DDBJ whole genome shotgun (WGS) entry which is preliminary data.</text>
</comment>
<dbReference type="AlphaFoldDB" id="A0A0J7XI11"/>
<sequence length="308" mass="34021">MDLRQMRQFVTVAEEMHFGRAAARLNMAQPPLSQAMRRLEANMGVSLFDRAKRNVELTKAGRVFLVEARRTLLQAEVTRKMVLSAATEIPQVRISFIGPALYQVLPDVLVRFRAAVPDVHTRLFERSTPQQIQGILAGDYDVGFITNGISHAGCHSKLVERSRFVAAVPADNPLAGRDSVGMIELAGQPFILPPPKYTEQSETLNLFKSFGVVPRVEQEASQTNTTLSLVSAGLGCSLVMATAALQTFRNVVFIPLEDELPHVRWEMAMAWHPDHLTEQARNFIKIVEDHLQANPLLLDADASATGSG</sequence>
<dbReference type="Proteomes" id="UP000052268">
    <property type="component" value="Unassembled WGS sequence"/>
</dbReference>
<evidence type="ECO:0000256" key="1">
    <source>
        <dbReference type="ARBA" id="ARBA00009437"/>
    </source>
</evidence>